<keyword evidence="4" id="KW-1185">Reference proteome</keyword>
<dbReference type="PANTHER" id="PTHR14464:SF4">
    <property type="entry name" value="EXONUCLEASE V"/>
    <property type="match status" value="1"/>
</dbReference>
<proteinExistence type="inferred from homology"/>
<sequence>MPDTDEYDDYYSPIDPEELVDIEVAAIATYTQREATPASEPPPESQSSQQFDIASTPSPDEFDSYDFSEFTAEDFERIDASILRAQSPEDFSMPPFAPSPSGLARGRRASRNSSRRGGLHGGPQLEIALETAANADVHRVLKGSQAHSTPFQQFRRWNNMLSVTDLVGPSWCEVQFDYGLRQKRYKKLEDRPQTFTTAEGKTITVVKDLASKNDRTVSRGKSVHKVLEREVQPEVVPVEITTQEERWGLRLVNMLAALQTLTEVGYCREIPVFGVVHGQVVTGIIDEITRGPVVTKSIRESPLHTPRRSSPNKRSASPSTPATPSQSSSKKSKHDEAPSDQIPITNFFSPSRPATPLEPEPADIPPLSQYTLHISDTKTRIRPTLPPDEDAYSSRLQLMLYHRLLSNLLASADSNIPATSPLNFAALWAQVGVNSARRFSESFLIQAGLTSGAAELSSATSPSNGTEMDCLNDLVAAFKSTAQALCIARVDDTLTLIYRKQPERKRRKGKDRLGTQIDPAVTVPLSPQATQGIVGDFGVGSDSELARAIFESLQDSLRAGSGPTTIRDTSAGGVPSVFAQPFGVSISDAPGSTTLEGEAMVPGQGMQGVWLDDPSSSDPQLAWALQQSQLEALTASRDIAIADEASASRSARLDEGIAKLEEGTEQSSQGPAVVEAETIPEHAEGSEATPQAISSNPIGITNNTSPANDRATVLGELDDPSGGTTTAPASSAGSEDLIEADESMTVAELDVEARIIGTKEFQLDNSTLDSYLTRVLAWWHGERQPEGVSVELTRRCATCEYREGCEWREKKAQEAIEKYREGAQSSGGPAEPWL</sequence>
<dbReference type="GO" id="GO:0005634">
    <property type="term" value="C:nucleus"/>
    <property type="evidence" value="ECO:0007669"/>
    <property type="project" value="TreeGrafter"/>
</dbReference>
<dbReference type="InterPro" id="IPR019190">
    <property type="entry name" value="EXOV"/>
</dbReference>
<feature type="compositionally biased region" description="Basic residues" evidence="2">
    <location>
        <begin position="105"/>
        <end position="118"/>
    </location>
</feature>
<feature type="region of interest" description="Disordered" evidence="2">
    <location>
        <begin position="26"/>
        <end position="65"/>
    </location>
</feature>
<evidence type="ECO:0000256" key="1">
    <source>
        <dbReference type="ARBA" id="ARBA00009797"/>
    </source>
</evidence>
<dbReference type="GO" id="GO:0045145">
    <property type="term" value="F:single-stranded DNA 5'-3' DNA exonuclease activity"/>
    <property type="evidence" value="ECO:0007669"/>
    <property type="project" value="InterPro"/>
</dbReference>
<organism evidence="3 4">
    <name type="scientific">Trametes coccinea (strain BRFM310)</name>
    <name type="common">Pycnoporus coccineus</name>
    <dbReference type="NCBI Taxonomy" id="1353009"/>
    <lineage>
        <taxon>Eukaryota</taxon>
        <taxon>Fungi</taxon>
        <taxon>Dikarya</taxon>
        <taxon>Basidiomycota</taxon>
        <taxon>Agaricomycotina</taxon>
        <taxon>Agaricomycetes</taxon>
        <taxon>Polyporales</taxon>
        <taxon>Polyporaceae</taxon>
        <taxon>Trametes</taxon>
    </lineage>
</organism>
<dbReference type="GO" id="GO:0005739">
    <property type="term" value="C:mitochondrion"/>
    <property type="evidence" value="ECO:0007669"/>
    <property type="project" value="TreeGrafter"/>
</dbReference>
<dbReference type="PANTHER" id="PTHR14464">
    <property type="entry name" value="EXONUCLEASE V"/>
    <property type="match status" value="1"/>
</dbReference>
<evidence type="ECO:0000313" key="3">
    <source>
        <dbReference type="EMBL" id="OSD07150.1"/>
    </source>
</evidence>
<feature type="region of interest" description="Disordered" evidence="2">
    <location>
        <begin position="683"/>
        <end position="735"/>
    </location>
</feature>
<evidence type="ECO:0000313" key="4">
    <source>
        <dbReference type="Proteomes" id="UP000193067"/>
    </source>
</evidence>
<protein>
    <submittedName>
        <fullName evidence="3">Uncharacterized protein</fullName>
    </submittedName>
</protein>
<feature type="compositionally biased region" description="Low complexity" evidence="2">
    <location>
        <begin position="315"/>
        <end position="329"/>
    </location>
</feature>
<comment type="similarity">
    <text evidence="1">Belongs to the EXO5 family.</text>
</comment>
<feature type="region of interest" description="Disordered" evidence="2">
    <location>
        <begin position="86"/>
        <end position="122"/>
    </location>
</feature>
<gene>
    <name evidence="3" type="ORF">PYCCODRAFT_1402525</name>
</gene>
<dbReference type="OrthoDB" id="354769at2759"/>
<reference evidence="3 4" key="1">
    <citation type="journal article" date="2015" name="Biotechnol. Biofuels">
        <title>Enhanced degradation of softwood versus hardwood by the white-rot fungus Pycnoporus coccineus.</title>
        <authorList>
            <person name="Couturier M."/>
            <person name="Navarro D."/>
            <person name="Chevret D."/>
            <person name="Henrissat B."/>
            <person name="Piumi F."/>
            <person name="Ruiz-Duenas F.J."/>
            <person name="Martinez A.T."/>
            <person name="Grigoriev I.V."/>
            <person name="Riley R."/>
            <person name="Lipzen A."/>
            <person name="Berrin J.G."/>
            <person name="Master E.R."/>
            <person name="Rosso M.N."/>
        </authorList>
    </citation>
    <scope>NUCLEOTIDE SEQUENCE [LARGE SCALE GENOMIC DNA]</scope>
    <source>
        <strain evidence="3 4">BRFM310</strain>
    </source>
</reference>
<name>A0A1Y2J164_TRAC3</name>
<dbReference type="Proteomes" id="UP000193067">
    <property type="component" value="Unassembled WGS sequence"/>
</dbReference>
<dbReference type="EMBL" id="KZ084088">
    <property type="protein sequence ID" value="OSD07150.1"/>
    <property type="molecule type" value="Genomic_DNA"/>
</dbReference>
<dbReference type="GO" id="GO:0036297">
    <property type="term" value="P:interstrand cross-link repair"/>
    <property type="evidence" value="ECO:0007669"/>
    <property type="project" value="TreeGrafter"/>
</dbReference>
<feature type="region of interest" description="Disordered" evidence="2">
    <location>
        <begin position="296"/>
        <end position="367"/>
    </location>
</feature>
<accession>A0A1Y2J164</accession>
<feature type="compositionally biased region" description="Polar residues" evidence="2">
    <location>
        <begin position="688"/>
        <end position="707"/>
    </location>
</feature>
<feature type="compositionally biased region" description="Polar residues" evidence="2">
    <location>
        <begin position="722"/>
        <end position="733"/>
    </location>
</feature>
<evidence type="ECO:0000256" key="2">
    <source>
        <dbReference type="SAM" id="MobiDB-lite"/>
    </source>
</evidence>
<dbReference type="AlphaFoldDB" id="A0A1Y2J164"/>
<dbReference type="Pfam" id="PF09810">
    <property type="entry name" value="Exo5"/>
    <property type="match status" value="3"/>
</dbReference>